<feature type="transmembrane region" description="Helical" evidence="2">
    <location>
        <begin position="187"/>
        <end position="210"/>
    </location>
</feature>
<reference evidence="3" key="2">
    <citation type="submission" date="2023-06" db="EMBL/GenBank/DDBJ databases">
        <authorList>
            <consortium name="Lawrence Berkeley National Laboratory"/>
            <person name="Haridas S."/>
            <person name="Hensen N."/>
            <person name="Bonometti L."/>
            <person name="Westerberg I."/>
            <person name="Brannstrom I.O."/>
            <person name="Guillou S."/>
            <person name="Cros-Aarteil S."/>
            <person name="Calhoun S."/>
            <person name="Kuo A."/>
            <person name="Mondo S."/>
            <person name="Pangilinan J."/>
            <person name="Riley R."/>
            <person name="Labutti K."/>
            <person name="Andreopoulos B."/>
            <person name="Lipzen A."/>
            <person name="Chen C."/>
            <person name="Yanf M."/>
            <person name="Daum C."/>
            <person name="Ng V."/>
            <person name="Clum A."/>
            <person name="Steindorff A."/>
            <person name="Ohm R."/>
            <person name="Martin F."/>
            <person name="Silar P."/>
            <person name="Natvig D."/>
            <person name="Lalanne C."/>
            <person name="Gautier V."/>
            <person name="Ament-Velasquez S.L."/>
            <person name="Kruys A."/>
            <person name="Hutchinson M.I."/>
            <person name="Powell A.J."/>
            <person name="Barry K."/>
            <person name="Miller A.N."/>
            <person name="Grigoriev I.V."/>
            <person name="Debuchy R."/>
            <person name="Gladieux P."/>
            <person name="Thoren M.H."/>
            <person name="Johannesson H."/>
        </authorList>
    </citation>
    <scope>NUCLEOTIDE SEQUENCE</scope>
    <source>
        <strain evidence="3">CBS 314.62</strain>
    </source>
</reference>
<proteinExistence type="predicted"/>
<evidence type="ECO:0000313" key="3">
    <source>
        <dbReference type="EMBL" id="KAK3680821.1"/>
    </source>
</evidence>
<feature type="transmembrane region" description="Helical" evidence="2">
    <location>
        <begin position="25"/>
        <end position="45"/>
    </location>
</feature>
<feature type="transmembrane region" description="Helical" evidence="2">
    <location>
        <begin position="142"/>
        <end position="163"/>
    </location>
</feature>
<comment type="caution">
    <text evidence="3">The sequence shown here is derived from an EMBL/GenBank/DDBJ whole genome shotgun (WGS) entry which is preliminary data.</text>
</comment>
<reference evidence="3" key="1">
    <citation type="journal article" date="2023" name="Mol. Phylogenet. Evol.">
        <title>Genome-scale phylogeny and comparative genomics of the fungal order Sordariales.</title>
        <authorList>
            <person name="Hensen N."/>
            <person name="Bonometti L."/>
            <person name="Westerberg I."/>
            <person name="Brannstrom I.O."/>
            <person name="Guillou S."/>
            <person name="Cros-Aarteil S."/>
            <person name="Calhoun S."/>
            <person name="Haridas S."/>
            <person name="Kuo A."/>
            <person name="Mondo S."/>
            <person name="Pangilinan J."/>
            <person name="Riley R."/>
            <person name="LaButti K."/>
            <person name="Andreopoulos B."/>
            <person name="Lipzen A."/>
            <person name="Chen C."/>
            <person name="Yan M."/>
            <person name="Daum C."/>
            <person name="Ng V."/>
            <person name="Clum A."/>
            <person name="Steindorff A."/>
            <person name="Ohm R.A."/>
            <person name="Martin F."/>
            <person name="Silar P."/>
            <person name="Natvig D.O."/>
            <person name="Lalanne C."/>
            <person name="Gautier V."/>
            <person name="Ament-Velasquez S.L."/>
            <person name="Kruys A."/>
            <person name="Hutchinson M.I."/>
            <person name="Powell A.J."/>
            <person name="Barry K."/>
            <person name="Miller A.N."/>
            <person name="Grigoriev I.V."/>
            <person name="Debuchy R."/>
            <person name="Gladieux P."/>
            <person name="Hiltunen Thoren M."/>
            <person name="Johannesson H."/>
        </authorList>
    </citation>
    <scope>NUCLEOTIDE SEQUENCE</scope>
    <source>
        <strain evidence="3">CBS 314.62</strain>
    </source>
</reference>
<keyword evidence="2" id="KW-0472">Membrane</keyword>
<dbReference type="EMBL" id="JAULSO010000009">
    <property type="protein sequence ID" value="KAK3680821.1"/>
    <property type="molecule type" value="Genomic_DNA"/>
</dbReference>
<dbReference type="Proteomes" id="UP001270362">
    <property type="component" value="Unassembled WGS sequence"/>
</dbReference>
<keyword evidence="4" id="KW-1185">Reference proteome</keyword>
<keyword evidence="2" id="KW-1133">Transmembrane helix</keyword>
<evidence type="ECO:0000256" key="2">
    <source>
        <dbReference type="SAM" id="Phobius"/>
    </source>
</evidence>
<feature type="region of interest" description="Disordered" evidence="1">
    <location>
        <begin position="66"/>
        <end position="90"/>
    </location>
</feature>
<evidence type="ECO:0000256" key="1">
    <source>
        <dbReference type="SAM" id="MobiDB-lite"/>
    </source>
</evidence>
<sequence>MALELPDYGCNDHIEADNEVGGPGVAASFILVSWFSILLAFFPAFEEAKHATRSAHAWIASRKRTRTKECKHEHQPPTASLPSTEDRSQPGSFVVSKYDSLVTLYFQLTLDSFWAARINYMDLHLGLTAPGHALGRSWRLQVWRVAVSTACILAVVWQFRIYFREGKDWDDGAAGPCNRYLDQSNPLFVLVFRVSGLVLFCFALVTTLFLPWAGRVTLWYLIVTRSVVDWLWGRFEDSLDQHSDQRKRRVLMGGAVCAGDGTNLTKQPRRSLATALVGEMRFGLGVALSGFACSVAFLAQQWLAVYSYGDGFHPLIWFSSTEKEFEWGFGQILPLVLTLSIVFHAVDVFSGTEPEGRDVSAVDFGSHHIRDRQ</sequence>
<feature type="transmembrane region" description="Helical" evidence="2">
    <location>
        <begin position="328"/>
        <end position="349"/>
    </location>
</feature>
<organism evidence="3 4">
    <name type="scientific">Podospora appendiculata</name>
    <dbReference type="NCBI Taxonomy" id="314037"/>
    <lineage>
        <taxon>Eukaryota</taxon>
        <taxon>Fungi</taxon>
        <taxon>Dikarya</taxon>
        <taxon>Ascomycota</taxon>
        <taxon>Pezizomycotina</taxon>
        <taxon>Sordariomycetes</taxon>
        <taxon>Sordariomycetidae</taxon>
        <taxon>Sordariales</taxon>
        <taxon>Podosporaceae</taxon>
        <taxon>Podospora</taxon>
    </lineage>
</organism>
<gene>
    <name evidence="3" type="ORF">B0T22DRAFT_445832</name>
</gene>
<evidence type="ECO:0000313" key="4">
    <source>
        <dbReference type="Proteomes" id="UP001270362"/>
    </source>
</evidence>
<feature type="transmembrane region" description="Helical" evidence="2">
    <location>
        <begin position="282"/>
        <end position="308"/>
    </location>
</feature>
<accession>A0AAE1C702</accession>
<dbReference type="AlphaFoldDB" id="A0AAE1C702"/>
<name>A0AAE1C702_9PEZI</name>
<protein>
    <submittedName>
        <fullName evidence="3">Uncharacterized protein</fullName>
    </submittedName>
</protein>
<keyword evidence="2" id="KW-0812">Transmembrane</keyword>